<dbReference type="Pfam" id="PF24993">
    <property type="entry name" value="GNC1_N"/>
    <property type="match status" value="1"/>
</dbReference>
<dbReference type="Pfam" id="PF24984">
    <property type="entry name" value="HEAT_EF3_GNC1"/>
    <property type="match status" value="1"/>
</dbReference>
<dbReference type="Pfam" id="PF24916">
    <property type="entry name" value="HEAT_GCN1_fung"/>
    <property type="match status" value="1"/>
</dbReference>
<dbReference type="InterPro" id="IPR056810">
    <property type="entry name" value="GNC1-like_N"/>
</dbReference>
<dbReference type="InterPro" id="IPR011989">
    <property type="entry name" value="ARM-like"/>
</dbReference>
<keyword evidence="2" id="KW-0677">Repeat</keyword>
<dbReference type="Pfam" id="PF23271">
    <property type="entry name" value="HEAT_GCN1"/>
    <property type="match status" value="1"/>
</dbReference>
<feature type="repeat" description="HEAT" evidence="3">
    <location>
        <begin position="1957"/>
        <end position="1994"/>
    </location>
</feature>
<dbReference type="FunFam" id="1.25.10.10:FF:000096">
    <property type="entry name" value="eIF-2-alpha kinase activator gcn1"/>
    <property type="match status" value="1"/>
</dbReference>
<gene>
    <name evidence="5" type="ORF">GNLVRS02_ARAD1B00704g</name>
</gene>
<feature type="repeat" description="HEAT" evidence="3">
    <location>
        <begin position="1653"/>
        <end position="1692"/>
    </location>
</feature>
<dbReference type="PANTHER" id="PTHR23346:SF7">
    <property type="entry name" value="STALLED RIBOSOME SENSOR GCN1"/>
    <property type="match status" value="1"/>
</dbReference>
<dbReference type="Pfam" id="PF25786">
    <property type="entry name" value="HEAT_GCN1_C"/>
    <property type="match status" value="1"/>
</dbReference>
<evidence type="ECO:0000256" key="2">
    <source>
        <dbReference type="ARBA" id="ARBA00022737"/>
    </source>
</evidence>
<evidence type="ECO:0000256" key="3">
    <source>
        <dbReference type="PROSITE-ProRule" id="PRU00103"/>
    </source>
</evidence>
<dbReference type="Pfam" id="PF24987">
    <property type="entry name" value="HEAT_EF3_N"/>
    <property type="match status" value="2"/>
</dbReference>
<dbReference type="InterPro" id="IPR057546">
    <property type="entry name" value="HEAT_GCN1"/>
</dbReference>
<dbReference type="InterPro" id="IPR056809">
    <property type="entry name" value="HEAT_GCN1_fung"/>
</dbReference>
<dbReference type="PROSITE" id="PS50077">
    <property type="entry name" value="HEAT_REPEAT"/>
    <property type="match status" value="4"/>
</dbReference>
<dbReference type="GO" id="GO:0006417">
    <property type="term" value="P:regulation of translation"/>
    <property type="evidence" value="ECO:0007669"/>
    <property type="project" value="TreeGrafter"/>
</dbReference>
<reference evidence="5" key="1">
    <citation type="submission" date="2014-02" db="EMBL/GenBank/DDBJ databases">
        <authorList>
            <person name="Genoscope - CEA"/>
        </authorList>
    </citation>
    <scope>NUCLEOTIDE SEQUENCE</scope>
    <source>
        <strain evidence="5">LS3</strain>
    </source>
</reference>
<dbReference type="PhylomeDB" id="A0A060T9P0"/>
<dbReference type="SUPFAM" id="SSF48371">
    <property type="entry name" value="ARM repeat"/>
    <property type="match status" value="4"/>
</dbReference>
<dbReference type="Gene3D" id="1.25.10.10">
    <property type="entry name" value="Leucine-rich Repeat Variant"/>
    <property type="match status" value="5"/>
</dbReference>
<reference evidence="5" key="2">
    <citation type="submission" date="2014-06" db="EMBL/GenBank/DDBJ databases">
        <title>The complete genome of Blastobotrys (Arxula) adeninivorans LS3 - a yeast of biotechnological interest.</title>
        <authorList>
            <person name="Kunze G."/>
            <person name="Gaillardin C."/>
            <person name="Czernicka M."/>
            <person name="Durrens P."/>
            <person name="Martin T."/>
            <person name="Boer E."/>
            <person name="Gabaldon T."/>
            <person name="Cruz J."/>
            <person name="Talla E."/>
            <person name="Marck C."/>
            <person name="Goffeau A."/>
            <person name="Barbe V."/>
            <person name="Baret P."/>
            <person name="Baronian K."/>
            <person name="Beier S."/>
            <person name="Bleykasten C."/>
            <person name="Bode R."/>
            <person name="Casaregola S."/>
            <person name="Despons L."/>
            <person name="Fairhead C."/>
            <person name="Giersberg M."/>
            <person name="Gierski P."/>
            <person name="Hahnel U."/>
            <person name="Hartmann A."/>
            <person name="Jankowska D."/>
            <person name="Jubin C."/>
            <person name="Jung P."/>
            <person name="Lafontaine I."/>
            <person name="Leh-Louis V."/>
            <person name="Lemaire M."/>
            <person name="Marcet-Houben M."/>
            <person name="Mascher M."/>
            <person name="Morel G."/>
            <person name="Richard G.-F."/>
            <person name="Riechen J."/>
            <person name="Sacerdot C."/>
            <person name="Sarkar A."/>
            <person name="Savel G."/>
            <person name="Schacherer J."/>
            <person name="Sherman D."/>
            <person name="Straub M.-L."/>
            <person name="Stein N."/>
            <person name="Thierry A."/>
            <person name="Trautwein-Schult A."/>
            <person name="Westhof E."/>
            <person name="Worch S."/>
            <person name="Dujon B."/>
            <person name="Souciet J.-L."/>
            <person name="Wincker P."/>
            <person name="Scholz U."/>
            <person name="Neuveglise N."/>
        </authorList>
    </citation>
    <scope>NUCLEOTIDE SEQUENCE</scope>
    <source>
        <strain evidence="5">LS3</strain>
    </source>
</reference>
<dbReference type="GO" id="GO:0019887">
    <property type="term" value="F:protein kinase regulator activity"/>
    <property type="evidence" value="ECO:0007669"/>
    <property type="project" value="TreeGrafter"/>
</dbReference>
<comment type="similarity">
    <text evidence="1">Belongs to the GCN1 family.</text>
</comment>
<evidence type="ECO:0000313" key="5">
    <source>
        <dbReference type="EMBL" id="CDP35916.1"/>
    </source>
</evidence>
<sequence>MSWQESRPLALSKLLNLTNPSQRADFLASIANMPDVVVSEAVQFVASTYALLTDKQTRSAAEDTLVSLISADNAGVTEFLASIEHITSQTAQIAVTDILTALTWTNAVIEAVANNESVLPNLILSQAKLLYKIVASPDSTRNSRIHASAIRTTRTSLVKTISSNNNTVTLFVNTLTQDKSAPVADMVVLGTLAGAVVDVLPSHPGCHAAFESLKPQIYNAYIQSFLASKVPLSTPVVSSLIPFFSDFTTQEDFDSVLVPAISKAMLRAPETVLVYIVPTLLANLSALVDLSASVNDKLLSAFLSSFGSSKPQLREDSLKTLSIALNHCYSEDNRAKIATSICQSLKKVTNADQKVLYGKALHAIPTSEKVSSAVAAGLNAIAFKEVNETALDSLASALSKHIAYCLAQGAECDKPVKEGLFKCLADNKKPLPRRIWATSLVKELESSSTSPQIEAFSAELETKLKPAYDEIVSNPATAVQNKGVAAAFAYLVLVNKLGNTSAQTLITTLQSVNSKPALLSYRTYTKLITDSDFYWAISATSVVANSFSVPSEESFTWGLSFVFYALSKTVPHQMRTFALERLRDLYSSNPATVGLAMISTLVKLVSGDADSIDAELPHSNFNVITSTMFSLSTSVIDSSILEEQLAKVAVISHHSSAMPKYGWIGLIQRAGIDPGQLVKHRHQEIIDSLADLSSATFAAHPLATPYCRATATLCFIDPELVTPVLTKQIVSLLDLSDVHNLSSYDIRVWAASEDTIVPEEEEDESKKRQYVENKNTKDYELKKWEESVRKAVDEKKKASAGAKVQKKFTKEELQTLEKQKTIKANVQSVVDKLEQGLGISCALSRDATKVSNGVEQWFSKVFKGITTVLESKSAAKLVGQSASDALIQLSANLSERLNLLRPFVAIALLRALYTSQYVDEKLTQEPLKSLVDRILYRLKFLSDQAPLDSVTLTFIVPLLLRVIHIEKGVGGIGTKNEEEAEEQLLLSIDILTAHAEAFRDETTPRADLLTSLLNLMQRNPAKAKQAKECILSVVQSISLNISSDELKVLLGGVVSGDVFTRTVVLEAIDSELDISDIGYSNEIWISCFDDDSVNAELGADIWRESEFKISNDNKTCTELCGFLESQFSSLRRATARALSAFVAGKPEDRFDMAFKALRDLFIEKAKDPEPVYDKFGIAIKTTQQDPWEARSGCALAFRELATWFTDACTVDFFKFLITDAEALGDKNELVRQEVQQAGLEVIKHHGLKNVESLIPVFEAYLAKPDSETKDVISESVIILYGALAQHLSGDDPRLTKIVERLLVTLDTPSEDVQVAVSECLSPLVNKFKGKLEDYLKQITTKLLTGEKFAERRGAAYGLAGLIKGAGIASLADYEIIRSLTDAIEDKKDPKKRQGAQFAFECLSQALGKLFEPYVIELLPLILTSLGDNATEVREATSQAARVIMKSTTGYGVKQLIPLALENLDQTAWRAKKGSVELLGTMAYLDPQQLSASLSTIIPEIVGVLNDTHKEVRNAASQSLKRFGDVIRNPEIKSLVPVLVKAIGNPLKHTDEALDGLLKTQFVHFIDAPSLALVIHVLNRGLKDRSASTKKKACQIVGNMSILTDSKDLIPYLGSMVAELEVAMVDPVPGTRAMASRALGTLVEKLGEEQFPDLIPRLLSVLRDESRAGDRLGSAQALSEVIYGLGIRKLEELLPTILSSCTSSKYWIREGFMPLMIYLPSSFGASLSPYLNQIIPPILSGLADNVEAVRDTALKAGRLIVRNYSRKAVDLLLPELERGLSDINHRIRLSSVELTGDLLYQITGISSSGGDDQDQAISGQVSKTLIEVLGQERRDRVLAALFMCRSDTSGQVRLSGIEVWKSLVANTPRTVKEILPTLTQLVIRRLASPEEEHRKIGAQTLGELVRRVGGNALSQLLPTLEEGLVSSDSDAKQGICIALGELIQSAPEEALQEFQDTIIRIVRETLVDADAHVREAAAHTFDVLQEVVGNVAVDHILPDLIKLMQSPEKDVSENAFAALKEMMATKSTVVFPVLIPTLLQPPMTAFKAQALGSLATVSGTALYKRLSTIIDAFYNTLVTEPTDADEIHSSLDKILLSVVHDEGTHMLMQQLLALAKHEDSRKRRVTLKHMPTFFAESHLDYSAYTGDWISLLVSQLDDRDSEIVQGAWQSLSKLVSKLSKEEMEHLVKTTRSALQSTGAPGHDLPGFELPKGPNCVLPIFLQGLMYGSSDEREQAALGIADIVERTSAANLKPFVTQMTGPLIRTIGERFPSDVKAAILYTLNVLLMKIPTFLKPFLPQLQRTFAKSLSDPSNELLRKRAAKALGTLITLQARIDPLVTELMTTARSATDLGVISAMHNALAEIVTKAGSNLSEASKQSLIVFVNEQVPTITDPNKLMLLSRIVGGVVAVQSPEEATKVIRDVVADENVRFALLSVNAILKFGNQTVADVGMLDAVVDYLVECSNKDNGFISENGVLGLGKVLLALTDKISDIETLVKQVAASTVKTDSRSPDTRRLALVIIRTVGRLHYETIAPFLDVIVPAVFACVRDTIIPVKLAAEKAYLTVLKLVDQCKEEDGQVAKTFDDWFAQAKESGVVPAQQQRSISDYTKRVAMRLANAERDRIDAGGDDETVFSDRIEDETEIWAIGSVEIDE</sequence>
<feature type="repeat" description="HEAT" evidence="3">
    <location>
        <begin position="1417"/>
        <end position="1455"/>
    </location>
</feature>
<dbReference type="GO" id="GO:0034198">
    <property type="term" value="P:cellular response to amino acid starvation"/>
    <property type="evidence" value="ECO:0007669"/>
    <property type="project" value="TreeGrafter"/>
</dbReference>
<organism evidence="5">
    <name type="scientific">Blastobotrys adeninivorans</name>
    <name type="common">Yeast</name>
    <name type="synonym">Arxula adeninivorans</name>
    <dbReference type="NCBI Taxonomy" id="409370"/>
    <lineage>
        <taxon>Eukaryota</taxon>
        <taxon>Fungi</taxon>
        <taxon>Dikarya</taxon>
        <taxon>Ascomycota</taxon>
        <taxon>Saccharomycotina</taxon>
        <taxon>Dipodascomycetes</taxon>
        <taxon>Dipodascales</taxon>
        <taxon>Trichomonascaceae</taxon>
        <taxon>Blastobotrys</taxon>
    </lineage>
</organism>
<dbReference type="SMART" id="SM01349">
    <property type="entry name" value="TOG"/>
    <property type="match status" value="1"/>
</dbReference>
<dbReference type="Pfam" id="PF12074">
    <property type="entry name" value="Gcn1_N"/>
    <property type="match status" value="1"/>
</dbReference>
<dbReference type="InterPro" id="IPR034085">
    <property type="entry name" value="TOG"/>
</dbReference>
<feature type="repeat" description="HEAT" evidence="3">
    <location>
        <begin position="1496"/>
        <end position="1534"/>
    </location>
</feature>
<dbReference type="GO" id="GO:0005829">
    <property type="term" value="C:cytosol"/>
    <property type="evidence" value="ECO:0007669"/>
    <property type="project" value="TreeGrafter"/>
</dbReference>
<dbReference type="EMBL" id="HG937692">
    <property type="protein sequence ID" value="CDP35916.1"/>
    <property type="molecule type" value="Genomic_DNA"/>
</dbReference>
<evidence type="ECO:0000259" key="4">
    <source>
        <dbReference type="SMART" id="SM01349"/>
    </source>
</evidence>
<proteinExistence type="inferred from homology"/>
<accession>A0A060T9P0</accession>
<feature type="domain" description="TOG" evidence="4">
    <location>
        <begin position="1326"/>
        <end position="1555"/>
    </location>
</feature>
<protein>
    <submittedName>
        <fullName evidence="5">ARAD1B00704p</fullName>
    </submittedName>
</protein>
<dbReference type="InterPro" id="IPR016024">
    <property type="entry name" value="ARM-type_fold"/>
</dbReference>
<dbReference type="InterPro" id="IPR021133">
    <property type="entry name" value="HEAT_type_2"/>
</dbReference>
<dbReference type="InterPro" id="IPR022716">
    <property type="entry name" value="Gcn1_N"/>
</dbReference>
<evidence type="ECO:0000256" key="1">
    <source>
        <dbReference type="ARBA" id="ARBA00007366"/>
    </source>
</evidence>
<name>A0A060T9P0_BLAAD</name>
<dbReference type="PANTHER" id="PTHR23346">
    <property type="entry name" value="TRANSLATIONAL ACTIVATOR GCN1-RELATED"/>
    <property type="match status" value="1"/>
</dbReference>